<dbReference type="PANTHER" id="PTHR33653:SF1">
    <property type="entry name" value="RIBONUCLEASE VAPC2"/>
    <property type="match status" value="1"/>
</dbReference>
<evidence type="ECO:0000256" key="2">
    <source>
        <dbReference type="ARBA" id="ARBA00022649"/>
    </source>
</evidence>
<dbReference type="AlphaFoldDB" id="A0A2R5FMS2"/>
<accession>A0A2R5FMS2</accession>
<keyword evidence="4" id="KW-0479">Metal-binding</keyword>
<protein>
    <recommendedName>
        <fullName evidence="8">PIN domain-containing protein</fullName>
    </recommendedName>
</protein>
<dbReference type="GO" id="GO:0004518">
    <property type="term" value="F:nuclease activity"/>
    <property type="evidence" value="ECO:0007669"/>
    <property type="project" value="UniProtKB-KW"/>
</dbReference>
<feature type="domain" description="PIN" evidence="8">
    <location>
        <begin position="6"/>
        <end position="118"/>
    </location>
</feature>
<dbReference type="InterPro" id="IPR029060">
    <property type="entry name" value="PIN-like_dom_sf"/>
</dbReference>
<evidence type="ECO:0000313" key="10">
    <source>
        <dbReference type="Proteomes" id="UP000245124"/>
    </source>
</evidence>
<evidence type="ECO:0000256" key="7">
    <source>
        <dbReference type="ARBA" id="ARBA00038093"/>
    </source>
</evidence>
<evidence type="ECO:0000313" key="9">
    <source>
        <dbReference type="EMBL" id="GBG20066.1"/>
    </source>
</evidence>
<dbReference type="SUPFAM" id="SSF88723">
    <property type="entry name" value="PIN domain-like"/>
    <property type="match status" value="1"/>
</dbReference>
<gene>
    <name evidence="9" type="ORF">NIES4072_37350</name>
</gene>
<dbReference type="RefSeq" id="WP_109009777.1">
    <property type="nucleotide sequence ID" value="NZ_BDUD01000001.1"/>
</dbReference>
<evidence type="ECO:0000256" key="4">
    <source>
        <dbReference type="ARBA" id="ARBA00022723"/>
    </source>
</evidence>
<evidence type="ECO:0000259" key="8">
    <source>
        <dbReference type="Pfam" id="PF01850"/>
    </source>
</evidence>
<dbReference type="Gene3D" id="3.40.50.1010">
    <property type="entry name" value="5'-nuclease"/>
    <property type="match status" value="1"/>
</dbReference>
<evidence type="ECO:0000256" key="5">
    <source>
        <dbReference type="ARBA" id="ARBA00022801"/>
    </source>
</evidence>
<keyword evidence="6" id="KW-0460">Magnesium</keyword>
<comment type="cofactor">
    <cofactor evidence="1">
        <name>Mg(2+)</name>
        <dbReference type="ChEBI" id="CHEBI:18420"/>
    </cofactor>
</comment>
<dbReference type="GO" id="GO:0046872">
    <property type="term" value="F:metal ion binding"/>
    <property type="evidence" value="ECO:0007669"/>
    <property type="project" value="UniProtKB-KW"/>
</dbReference>
<dbReference type="OrthoDB" id="9796690at2"/>
<evidence type="ECO:0000256" key="6">
    <source>
        <dbReference type="ARBA" id="ARBA00022842"/>
    </source>
</evidence>
<sequence>MNGNRYVLDTNAIVALLQGNSQLIQLLQGADWIGVSVISKIEFLAFSGLSQEDRQLFEQFLQRVEVVNLVASDAVLIKKIIEIRQQYRLKLPDAIIAAMAIQNSASLVTADQEFAKVTILTLINW</sequence>
<dbReference type="PANTHER" id="PTHR33653">
    <property type="entry name" value="RIBONUCLEASE VAPC2"/>
    <property type="match status" value="1"/>
</dbReference>
<comment type="caution">
    <text evidence="9">The sequence shown here is derived from an EMBL/GenBank/DDBJ whole genome shotgun (WGS) entry which is preliminary data.</text>
</comment>
<keyword evidence="10" id="KW-1185">Reference proteome</keyword>
<comment type="similarity">
    <text evidence="7">Belongs to the PINc/VapC protein family.</text>
</comment>
<dbReference type="InterPro" id="IPR002716">
    <property type="entry name" value="PIN_dom"/>
</dbReference>
<evidence type="ECO:0000256" key="1">
    <source>
        <dbReference type="ARBA" id="ARBA00001946"/>
    </source>
</evidence>
<organism evidence="9 10">
    <name type="scientific">Nostoc commune NIES-4072</name>
    <dbReference type="NCBI Taxonomy" id="2005467"/>
    <lineage>
        <taxon>Bacteria</taxon>
        <taxon>Bacillati</taxon>
        <taxon>Cyanobacteriota</taxon>
        <taxon>Cyanophyceae</taxon>
        <taxon>Nostocales</taxon>
        <taxon>Nostocaceae</taxon>
        <taxon>Nostoc</taxon>
    </lineage>
</organism>
<name>A0A2R5FMS2_NOSCO</name>
<proteinExistence type="inferred from homology"/>
<dbReference type="GO" id="GO:0016787">
    <property type="term" value="F:hydrolase activity"/>
    <property type="evidence" value="ECO:0007669"/>
    <property type="project" value="UniProtKB-KW"/>
</dbReference>
<dbReference type="InterPro" id="IPR050556">
    <property type="entry name" value="Type_II_TA_system_RNase"/>
</dbReference>
<dbReference type="Proteomes" id="UP000245124">
    <property type="component" value="Unassembled WGS sequence"/>
</dbReference>
<dbReference type="CDD" id="cd18738">
    <property type="entry name" value="PIN_VapC4-5_FitB-like"/>
    <property type="match status" value="1"/>
</dbReference>
<dbReference type="EMBL" id="BDUD01000001">
    <property type="protein sequence ID" value="GBG20066.1"/>
    <property type="molecule type" value="Genomic_DNA"/>
</dbReference>
<keyword evidence="2" id="KW-1277">Toxin-antitoxin system</keyword>
<evidence type="ECO:0000256" key="3">
    <source>
        <dbReference type="ARBA" id="ARBA00022722"/>
    </source>
</evidence>
<reference evidence="9 10" key="1">
    <citation type="submission" date="2017-06" db="EMBL/GenBank/DDBJ databases">
        <title>Genome sequencing of cyanobaciteial culture collection at National Institute for Environmental Studies (NIES).</title>
        <authorList>
            <person name="Hirose Y."/>
            <person name="Shimura Y."/>
            <person name="Fujisawa T."/>
            <person name="Nakamura Y."/>
            <person name="Kawachi M."/>
        </authorList>
    </citation>
    <scope>NUCLEOTIDE SEQUENCE [LARGE SCALE GENOMIC DNA]</scope>
    <source>
        <strain evidence="9 10">NIES-4072</strain>
    </source>
</reference>
<keyword evidence="3" id="KW-0540">Nuclease</keyword>
<keyword evidence="5" id="KW-0378">Hydrolase</keyword>
<dbReference type="Pfam" id="PF01850">
    <property type="entry name" value="PIN"/>
    <property type="match status" value="1"/>
</dbReference>